<dbReference type="Proteomes" id="UP000184171">
    <property type="component" value="Unassembled WGS sequence"/>
</dbReference>
<dbReference type="EMBL" id="FQZT01000007">
    <property type="protein sequence ID" value="SHJ35024.1"/>
    <property type="molecule type" value="Genomic_DNA"/>
</dbReference>
<gene>
    <name evidence="2" type="ORF">SAMN02745165_02147</name>
</gene>
<dbReference type="RefSeq" id="WP_072908730.1">
    <property type="nucleotide sequence ID" value="NZ_FQZT01000007.1"/>
</dbReference>
<dbReference type="AlphaFoldDB" id="A0A1M6IKT5"/>
<evidence type="ECO:0008006" key="4">
    <source>
        <dbReference type="Google" id="ProtNLM"/>
    </source>
</evidence>
<sequence>MKKLSFVLLFLLFVLVIGAHADKRPENLLAYDQDVSYEGPFDTKGIFKRSERKKIWYPSKRFQTVRQIRCAEAYLALQEGTWTGNLGDNGQCLDPGEGKDWVTGNYLNFLRQKTIHKSSLNDNSED</sequence>
<organism evidence="2 3">
    <name type="scientific">Malonomonas rubra DSM 5091</name>
    <dbReference type="NCBI Taxonomy" id="1122189"/>
    <lineage>
        <taxon>Bacteria</taxon>
        <taxon>Pseudomonadati</taxon>
        <taxon>Thermodesulfobacteriota</taxon>
        <taxon>Desulfuromonadia</taxon>
        <taxon>Desulfuromonadales</taxon>
        <taxon>Geopsychrobacteraceae</taxon>
        <taxon>Malonomonas</taxon>
    </lineage>
</organism>
<dbReference type="OrthoDB" id="5406056at2"/>
<name>A0A1M6IKT5_MALRU</name>
<keyword evidence="3" id="KW-1185">Reference proteome</keyword>
<dbReference type="STRING" id="1122189.SAMN02745165_02147"/>
<evidence type="ECO:0000313" key="2">
    <source>
        <dbReference type="EMBL" id="SHJ35024.1"/>
    </source>
</evidence>
<evidence type="ECO:0000313" key="3">
    <source>
        <dbReference type="Proteomes" id="UP000184171"/>
    </source>
</evidence>
<feature type="chain" id="PRO_5012183875" description="YARHG domain-containing protein" evidence="1">
    <location>
        <begin position="22"/>
        <end position="126"/>
    </location>
</feature>
<proteinExistence type="predicted"/>
<keyword evidence="1" id="KW-0732">Signal</keyword>
<accession>A0A1M6IKT5</accession>
<feature type="signal peptide" evidence="1">
    <location>
        <begin position="1"/>
        <end position="21"/>
    </location>
</feature>
<evidence type="ECO:0000256" key="1">
    <source>
        <dbReference type="SAM" id="SignalP"/>
    </source>
</evidence>
<protein>
    <recommendedName>
        <fullName evidence="4">YARHG domain-containing protein</fullName>
    </recommendedName>
</protein>
<reference evidence="2 3" key="1">
    <citation type="submission" date="2016-11" db="EMBL/GenBank/DDBJ databases">
        <authorList>
            <person name="Jaros S."/>
            <person name="Januszkiewicz K."/>
            <person name="Wedrychowicz H."/>
        </authorList>
    </citation>
    <scope>NUCLEOTIDE SEQUENCE [LARGE SCALE GENOMIC DNA]</scope>
    <source>
        <strain evidence="2 3">DSM 5091</strain>
    </source>
</reference>